<evidence type="ECO:0000313" key="1">
    <source>
        <dbReference type="EMBL" id="KAI4303819.1"/>
    </source>
</evidence>
<dbReference type="EMBL" id="CM042891">
    <property type="protein sequence ID" value="KAI4303819.1"/>
    <property type="molecule type" value="Genomic_DNA"/>
</dbReference>
<dbReference type="Proteomes" id="UP001057402">
    <property type="component" value="Chromosome 12"/>
</dbReference>
<gene>
    <name evidence="1" type="ORF">MLD38_039409</name>
</gene>
<accession>A0ACB9L2R0</accession>
<keyword evidence="2" id="KW-1185">Reference proteome</keyword>
<comment type="caution">
    <text evidence="1">The sequence shown here is derived from an EMBL/GenBank/DDBJ whole genome shotgun (WGS) entry which is preliminary data.</text>
</comment>
<reference evidence="2" key="1">
    <citation type="journal article" date="2023" name="Front. Plant Sci.">
        <title>Chromosomal-level genome assembly of Melastoma candidum provides insights into trichome evolution.</title>
        <authorList>
            <person name="Zhong Y."/>
            <person name="Wu W."/>
            <person name="Sun C."/>
            <person name="Zou P."/>
            <person name="Liu Y."/>
            <person name="Dai S."/>
            <person name="Zhou R."/>
        </authorList>
    </citation>
    <scope>NUCLEOTIDE SEQUENCE [LARGE SCALE GENOMIC DNA]</scope>
</reference>
<name>A0ACB9L2R0_9MYRT</name>
<organism evidence="1 2">
    <name type="scientific">Melastoma candidum</name>
    <dbReference type="NCBI Taxonomy" id="119954"/>
    <lineage>
        <taxon>Eukaryota</taxon>
        <taxon>Viridiplantae</taxon>
        <taxon>Streptophyta</taxon>
        <taxon>Embryophyta</taxon>
        <taxon>Tracheophyta</taxon>
        <taxon>Spermatophyta</taxon>
        <taxon>Magnoliopsida</taxon>
        <taxon>eudicotyledons</taxon>
        <taxon>Gunneridae</taxon>
        <taxon>Pentapetalae</taxon>
        <taxon>rosids</taxon>
        <taxon>malvids</taxon>
        <taxon>Myrtales</taxon>
        <taxon>Melastomataceae</taxon>
        <taxon>Melastomatoideae</taxon>
        <taxon>Melastomateae</taxon>
        <taxon>Melastoma</taxon>
    </lineage>
</organism>
<proteinExistence type="predicted"/>
<protein>
    <submittedName>
        <fullName evidence="1">Uncharacterized protein</fullName>
    </submittedName>
</protein>
<sequence length="67" mass="8218">MEMERLTDFPHSRLDRRPRKRLRLGWDVPDAPQIRSTAKWEKELLVKFWNAGTERKGRWLRLRLFVA</sequence>
<evidence type="ECO:0000313" key="2">
    <source>
        <dbReference type="Proteomes" id="UP001057402"/>
    </source>
</evidence>